<proteinExistence type="predicted"/>
<feature type="compositionally biased region" description="Low complexity" evidence="1">
    <location>
        <begin position="35"/>
        <end position="47"/>
    </location>
</feature>
<reference evidence="2 3" key="1">
    <citation type="submission" date="2019-08" db="EMBL/GenBank/DDBJ databases">
        <title>Draft genome sequences of two oriental melons (Cucumis melo L. var makuwa).</title>
        <authorList>
            <person name="Kwon S.-Y."/>
        </authorList>
    </citation>
    <scope>NUCLEOTIDE SEQUENCE [LARGE SCALE GENOMIC DNA]</scope>
    <source>
        <strain evidence="3">cv. SW 3</strain>
        <tissue evidence="2">Leaf</tissue>
    </source>
</reference>
<evidence type="ECO:0000256" key="1">
    <source>
        <dbReference type="SAM" id="MobiDB-lite"/>
    </source>
</evidence>
<comment type="caution">
    <text evidence="2">The sequence shown here is derived from an EMBL/GenBank/DDBJ whole genome shotgun (WGS) entry which is preliminary data.</text>
</comment>
<organism evidence="2 3">
    <name type="scientific">Cucumis melo var. makuwa</name>
    <name type="common">Oriental melon</name>
    <dbReference type="NCBI Taxonomy" id="1194695"/>
    <lineage>
        <taxon>Eukaryota</taxon>
        <taxon>Viridiplantae</taxon>
        <taxon>Streptophyta</taxon>
        <taxon>Embryophyta</taxon>
        <taxon>Tracheophyta</taxon>
        <taxon>Spermatophyta</taxon>
        <taxon>Magnoliopsida</taxon>
        <taxon>eudicotyledons</taxon>
        <taxon>Gunneridae</taxon>
        <taxon>Pentapetalae</taxon>
        <taxon>rosids</taxon>
        <taxon>fabids</taxon>
        <taxon>Cucurbitales</taxon>
        <taxon>Cucurbitaceae</taxon>
        <taxon>Benincaseae</taxon>
        <taxon>Cucumis</taxon>
    </lineage>
</organism>
<dbReference type="AlphaFoldDB" id="A0A5A7U181"/>
<gene>
    <name evidence="2" type="ORF">E6C27_scaffold385G00400</name>
</gene>
<dbReference type="Proteomes" id="UP000321393">
    <property type="component" value="Unassembled WGS sequence"/>
</dbReference>
<evidence type="ECO:0000313" key="3">
    <source>
        <dbReference type="Proteomes" id="UP000321393"/>
    </source>
</evidence>
<sequence>MKLCSKQVLSWLPETLHCRKVVVDQASNPPPRPPVSVLLSPQSSSKLLPHHHSPPRCFRRVSPSITVFGFVRRRRRFFISRSFPCHRRK</sequence>
<name>A0A5A7U181_CUCMM</name>
<dbReference type="EMBL" id="SSTE01013029">
    <property type="protein sequence ID" value="KAA0047977.1"/>
    <property type="molecule type" value="Genomic_DNA"/>
</dbReference>
<evidence type="ECO:0000313" key="2">
    <source>
        <dbReference type="EMBL" id="KAA0047977.1"/>
    </source>
</evidence>
<protein>
    <submittedName>
        <fullName evidence="2">Uncharacterized protein</fullName>
    </submittedName>
</protein>
<feature type="region of interest" description="Disordered" evidence="1">
    <location>
        <begin position="26"/>
        <end position="53"/>
    </location>
</feature>
<accession>A0A5A7U181</accession>